<protein>
    <submittedName>
        <fullName evidence="1">Uncharacterized protein</fullName>
    </submittedName>
</protein>
<feature type="non-terminal residue" evidence="1">
    <location>
        <position position="129"/>
    </location>
</feature>
<evidence type="ECO:0000313" key="2">
    <source>
        <dbReference type="Proteomes" id="UP001516400"/>
    </source>
</evidence>
<keyword evidence="2" id="KW-1185">Reference proteome</keyword>
<dbReference type="AlphaFoldDB" id="A0ABD2N3K4"/>
<organism evidence="1 2">
    <name type="scientific">Cryptolaemus montrouzieri</name>
    <dbReference type="NCBI Taxonomy" id="559131"/>
    <lineage>
        <taxon>Eukaryota</taxon>
        <taxon>Metazoa</taxon>
        <taxon>Ecdysozoa</taxon>
        <taxon>Arthropoda</taxon>
        <taxon>Hexapoda</taxon>
        <taxon>Insecta</taxon>
        <taxon>Pterygota</taxon>
        <taxon>Neoptera</taxon>
        <taxon>Endopterygota</taxon>
        <taxon>Coleoptera</taxon>
        <taxon>Polyphaga</taxon>
        <taxon>Cucujiformia</taxon>
        <taxon>Coccinelloidea</taxon>
        <taxon>Coccinellidae</taxon>
        <taxon>Scymninae</taxon>
        <taxon>Scymnini</taxon>
        <taxon>Cryptolaemus</taxon>
    </lineage>
</organism>
<gene>
    <name evidence="1" type="ORF">HHI36_014380</name>
</gene>
<name>A0ABD2N3K4_9CUCU</name>
<reference evidence="1 2" key="1">
    <citation type="journal article" date="2021" name="BMC Biol.">
        <title>Horizontally acquired antibacterial genes associated with adaptive radiation of ladybird beetles.</title>
        <authorList>
            <person name="Li H.S."/>
            <person name="Tang X.F."/>
            <person name="Huang Y.H."/>
            <person name="Xu Z.Y."/>
            <person name="Chen M.L."/>
            <person name="Du X.Y."/>
            <person name="Qiu B.Y."/>
            <person name="Chen P.T."/>
            <person name="Zhang W."/>
            <person name="Slipinski A."/>
            <person name="Escalona H.E."/>
            <person name="Waterhouse R.M."/>
            <person name="Zwick A."/>
            <person name="Pang H."/>
        </authorList>
    </citation>
    <scope>NUCLEOTIDE SEQUENCE [LARGE SCALE GENOMIC DNA]</scope>
    <source>
        <strain evidence="1">SYSU2018</strain>
    </source>
</reference>
<sequence length="129" mass="14334">MGVTKAHDHADGIEPAAKVQVEMTDRGDERDNVQILSTRAKTPSDPRTIAALTQERCFSTLGEGNSTSLKSLSGSTVNEEAKRSANISATSRGSLHKFPTEFLTWGVATFVDTDDRRYLKKRFWLLYEI</sequence>
<dbReference type="Proteomes" id="UP001516400">
    <property type="component" value="Unassembled WGS sequence"/>
</dbReference>
<comment type="caution">
    <text evidence="1">The sequence shown here is derived from an EMBL/GenBank/DDBJ whole genome shotgun (WGS) entry which is preliminary data.</text>
</comment>
<accession>A0ABD2N3K4</accession>
<evidence type="ECO:0000313" key="1">
    <source>
        <dbReference type="EMBL" id="KAL3272921.1"/>
    </source>
</evidence>
<proteinExistence type="predicted"/>
<dbReference type="EMBL" id="JABFTP020000062">
    <property type="protein sequence ID" value="KAL3272921.1"/>
    <property type="molecule type" value="Genomic_DNA"/>
</dbReference>